<dbReference type="EMBL" id="BPLR01014258">
    <property type="protein sequence ID" value="GIY67599.1"/>
    <property type="molecule type" value="Genomic_DNA"/>
</dbReference>
<dbReference type="AlphaFoldDB" id="A0AAV4VC84"/>
<sequence length="98" mass="10905">MDLIYIKTAPDPLNLLTTNVQMQLEMNTAISLMIPKVVLILHLEISLIIIPPSSNILFENNENPISNAFVIISNIQNCTFETCSKPRGEIQCSGYVLS</sequence>
<accession>A0AAV4VC84</accession>
<reference evidence="1 2" key="1">
    <citation type="submission" date="2021-06" db="EMBL/GenBank/DDBJ databases">
        <title>Caerostris extrusa draft genome.</title>
        <authorList>
            <person name="Kono N."/>
            <person name="Arakawa K."/>
        </authorList>
    </citation>
    <scope>NUCLEOTIDE SEQUENCE [LARGE SCALE GENOMIC DNA]</scope>
</reference>
<dbReference type="Proteomes" id="UP001054945">
    <property type="component" value="Unassembled WGS sequence"/>
</dbReference>
<protein>
    <submittedName>
        <fullName evidence="1">Uncharacterized protein</fullName>
    </submittedName>
</protein>
<proteinExistence type="predicted"/>
<name>A0AAV4VC84_CAEEX</name>
<organism evidence="1 2">
    <name type="scientific">Caerostris extrusa</name>
    <name type="common">Bark spider</name>
    <name type="synonym">Caerostris bankana</name>
    <dbReference type="NCBI Taxonomy" id="172846"/>
    <lineage>
        <taxon>Eukaryota</taxon>
        <taxon>Metazoa</taxon>
        <taxon>Ecdysozoa</taxon>
        <taxon>Arthropoda</taxon>
        <taxon>Chelicerata</taxon>
        <taxon>Arachnida</taxon>
        <taxon>Araneae</taxon>
        <taxon>Araneomorphae</taxon>
        <taxon>Entelegynae</taxon>
        <taxon>Araneoidea</taxon>
        <taxon>Araneidae</taxon>
        <taxon>Caerostris</taxon>
    </lineage>
</organism>
<keyword evidence="2" id="KW-1185">Reference proteome</keyword>
<gene>
    <name evidence="1" type="ORF">CEXT_365181</name>
</gene>
<comment type="caution">
    <text evidence="1">The sequence shown here is derived from an EMBL/GenBank/DDBJ whole genome shotgun (WGS) entry which is preliminary data.</text>
</comment>
<evidence type="ECO:0000313" key="2">
    <source>
        <dbReference type="Proteomes" id="UP001054945"/>
    </source>
</evidence>
<evidence type="ECO:0000313" key="1">
    <source>
        <dbReference type="EMBL" id="GIY67599.1"/>
    </source>
</evidence>